<feature type="domain" description="GTP-eEF1A C-terminal" evidence="3">
    <location>
        <begin position="2"/>
        <end position="48"/>
    </location>
</feature>
<proteinExistence type="predicted"/>
<dbReference type="GO" id="GO:0005525">
    <property type="term" value="F:GTP binding"/>
    <property type="evidence" value="ECO:0007669"/>
    <property type="project" value="UniProtKB-KW"/>
</dbReference>
<evidence type="ECO:0000313" key="4">
    <source>
        <dbReference type="EMBL" id="EEC97069.1"/>
    </source>
</evidence>
<dbReference type="InterPro" id="IPR009001">
    <property type="entry name" value="Transl_elong_EF1A/Init_IF2_C"/>
</dbReference>
<dbReference type="EMBL" id="ABYH01000147">
    <property type="protein sequence ID" value="EEC97069.1"/>
    <property type="molecule type" value="Genomic_DNA"/>
</dbReference>
<dbReference type="RefSeq" id="WP_008148277.1">
    <property type="nucleotide sequence ID" value="NZ_DS996447.1"/>
</dbReference>
<reference evidence="4 5" key="2">
    <citation type="submission" date="2008-10" db="EMBL/GenBank/DDBJ databases">
        <authorList>
            <person name="Fulton L."/>
            <person name="Clifton S."/>
            <person name="Fulton B."/>
            <person name="Xu J."/>
            <person name="Minx P."/>
            <person name="Pepin K.H."/>
            <person name="Johnson M."/>
            <person name="Bhonagiri V."/>
            <person name="Nash W.E."/>
            <person name="Mardis E.R."/>
            <person name="Wilson R.K."/>
        </authorList>
    </citation>
    <scope>NUCLEOTIDE SEQUENCE [LARGE SCALE GENOMIC DNA]</scope>
    <source>
        <strain evidence="4 5">DSM 18315</strain>
    </source>
</reference>
<organism evidence="4 5">
    <name type="scientific">Parabacteroides johnsonii DSM 18315</name>
    <dbReference type="NCBI Taxonomy" id="537006"/>
    <lineage>
        <taxon>Bacteria</taxon>
        <taxon>Pseudomonadati</taxon>
        <taxon>Bacteroidota</taxon>
        <taxon>Bacteroidia</taxon>
        <taxon>Bacteroidales</taxon>
        <taxon>Tannerellaceae</taxon>
        <taxon>Parabacteroides</taxon>
    </lineage>
</organism>
<dbReference type="Proteomes" id="UP000005510">
    <property type="component" value="Unassembled WGS sequence"/>
</dbReference>
<dbReference type="HOGENOM" id="CLU_2283426_0_0_10"/>
<dbReference type="SUPFAM" id="SSF50465">
    <property type="entry name" value="EF-Tu/eEF-1alpha/eIF2-gamma C-terminal domain"/>
    <property type="match status" value="1"/>
</dbReference>
<dbReference type="AlphaFoldDB" id="B7B926"/>
<evidence type="ECO:0000256" key="2">
    <source>
        <dbReference type="ARBA" id="ARBA00023134"/>
    </source>
</evidence>
<evidence type="ECO:0000259" key="3">
    <source>
        <dbReference type="Pfam" id="PF22594"/>
    </source>
</evidence>
<keyword evidence="1" id="KW-0547">Nucleotide-binding</keyword>
<comment type="caution">
    <text evidence="4">The sequence shown here is derived from an EMBL/GenBank/DDBJ whole genome shotgun (WGS) entry which is preliminary data.</text>
</comment>
<dbReference type="STRING" id="537006.PRABACTJOHN_01529"/>
<evidence type="ECO:0000256" key="1">
    <source>
        <dbReference type="ARBA" id="ARBA00022741"/>
    </source>
</evidence>
<dbReference type="Gene3D" id="2.40.30.10">
    <property type="entry name" value="Translation factors"/>
    <property type="match status" value="1"/>
</dbReference>
<name>B7B926_9BACT</name>
<protein>
    <recommendedName>
        <fullName evidence="3">GTP-eEF1A C-terminal domain-containing protein</fullName>
    </recommendedName>
</protein>
<feature type="non-terminal residue" evidence="4">
    <location>
        <position position="1"/>
    </location>
</feature>
<keyword evidence="2" id="KW-0342">GTP-binding</keyword>
<evidence type="ECO:0000313" key="5">
    <source>
        <dbReference type="Proteomes" id="UP000005510"/>
    </source>
</evidence>
<dbReference type="InterPro" id="IPR054696">
    <property type="entry name" value="GTP-eEF1A_C"/>
</dbReference>
<sequence length="102" mass="11380">PMKLNEIARVVFTTGKELFFDPYQKNKQTGAFILIDPITNNTSAVGMIIDRVDARDMVTEDALAVLNLPELGIGPEHYEAIRSVCKELERQGVSVKCITENK</sequence>
<accession>B7B926</accession>
<gene>
    <name evidence="4" type="ORF">PRABACTJOHN_01529</name>
</gene>
<dbReference type="Pfam" id="PF22594">
    <property type="entry name" value="GTP-eEF1A_C"/>
    <property type="match status" value="1"/>
</dbReference>
<reference evidence="4 5" key="1">
    <citation type="submission" date="2008-10" db="EMBL/GenBank/DDBJ databases">
        <title>Draft genome sequence of Parabacteroides johnsonii (DSM 18315).</title>
        <authorList>
            <person name="Sudarsanam P."/>
            <person name="Ley R."/>
            <person name="Guruge J."/>
            <person name="Turnbaugh P.J."/>
            <person name="Mahowald M."/>
            <person name="Liep D."/>
            <person name="Gordon J."/>
        </authorList>
    </citation>
    <scope>NUCLEOTIDE SEQUENCE [LARGE SCALE GENOMIC DNA]</scope>
    <source>
        <strain evidence="4 5">DSM 18315</strain>
    </source>
</reference>